<gene>
    <name evidence="1" type="ORF">Tco_0974930</name>
</gene>
<reference evidence="1" key="2">
    <citation type="submission" date="2022-01" db="EMBL/GenBank/DDBJ databases">
        <authorList>
            <person name="Yamashiro T."/>
            <person name="Shiraishi A."/>
            <person name="Satake H."/>
            <person name="Nakayama K."/>
        </authorList>
    </citation>
    <scope>NUCLEOTIDE SEQUENCE</scope>
</reference>
<evidence type="ECO:0000313" key="1">
    <source>
        <dbReference type="EMBL" id="GJT48773.1"/>
    </source>
</evidence>
<accession>A0ABQ5ED99</accession>
<comment type="caution">
    <text evidence="1">The sequence shown here is derived from an EMBL/GenBank/DDBJ whole genome shotgun (WGS) entry which is preliminary data.</text>
</comment>
<proteinExistence type="predicted"/>
<evidence type="ECO:0000313" key="2">
    <source>
        <dbReference type="Proteomes" id="UP001151760"/>
    </source>
</evidence>
<protein>
    <submittedName>
        <fullName evidence="1">Uncharacterized protein</fullName>
    </submittedName>
</protein>
<dbReference type="EMBL" id="BQNB010016181">
    <property type="protein sequence ID" value="GJT48773.1"/>
    <property type="molecule type" value="Genomic_DNA"/>
</dbReference>
<dbReference type="Proteomes" id="UP001151760">
    <property type="component" value="Unassembled WGS sequence"/>
</dbReference>
<keyword evidence="2" id="KW-1185">Reference proteome</keyword>
<reference evidence="1" key="1">
    <citation type="journal article" date="2022" name="Int. J. Mol. Sci.">
        <title>Draft Genome of Tanacetum Coccineum: Genomic Comparison of Closely Related Tanacetum-Family Plants.</title>
        <authorList>
            <person name="Yamashiro T."/>
            <person name="Shiraishi A."/>
            <person name="Nakayama K."/>
            <person name="Satake H."/>
        </authorList>
    </citation>
    <scope>NUCLEOTIDE SEQUENCE</scope>
</reference>
<name>A0ABQ5ED99_9ASTR</name>
<sequence length="75" mass="8369">MTEKDEEKTAFITYPMGYSVNTKCTFGPKEYPGQPINRLVDQSIPKQTNLVAAIVTGALRYRQNLLSAHPPQKTA</sequence>
<organism evidence="1 2">
    <name type="scientific">Tanacetum coccineum</name>
    <dbReference type="NCBI Taxonomy" id="301880"/>
    <lineage>
        <taxon>Eukaryota</taxon>
        <taxon>Viridiplantae</taxon>
        <taxon>Streptophyta</taxon>
        <taxon>Embryophyta</taxon>
        <taxon>Tracheophyta</taxon>
        <taxon>Spermatophyta</taxon>
        <taxon>Magnoliopsida</taxon>
        <taxon>eudicotyledons</taxon>
        <taxon>Gunneridae</taxon>
        <taxon>Pentapetalae</taxon>
        <taxon>asterids</taxon>
        <taxon>campanulids</taxon>
        <taxon>Asterales</taxon>
        <taxon>Asteraceae</taxon>
        <taxon>Asteroideae</taxon>
        <taxon>Anthemideae</taxon>
        <taxon>Anthemidinae</taxon>
        <taxon>Tanacetum</taxon>
    </lineage>
</organism>